<evidence type="ECO:0000259" key="1">
    <source>
        <dbReference type="PROSITE" id="PS50181"/>
    </source>
</evidence>
<dbReference type="InterPro" id="IPR036047">
    <property type="entry name" value="F-box-like_dom_sf"/>
</dbReference>
<feature type="domain" description="F-box" evidence="1">
    <location>
        <begin position="86"/>
        <end position="133"/>
    </location>
</feature>
<dbReference type="Proteomes" id="UP000077266">
    <property type="component" value="Unassembled WGS sequence"/>
</dbReference>
<dbReference type="OrthoDB" id="3365698at2759"/>
<dbReference type="InterPro" id="IPR001810">
    <property type="entry name" value="F-box_dom"/>
</dbReference>
<accession>A0A165KQT0</accession>
<protein>
    <recommendedName>
        <fullName evidence="1">F-box domain-containing protein</fullName>
    </recommendedName>
</protein>
<dbReference type="Pfam" id="PF12937">
    <property type="entry name" value="F-box-like"/>
    <property type="match status" value="1"/>
</dbReference>
<keyword evidence="3" id="KW-1185">Reference proteome</keyword>
<gene>
    <name evidence="2" type="ORF">EXIGLDRAFT_765091</name>
</gene>
<organism evidence="2 3">
    <name type="scientific">Exidia glandulosa HHB12029</name>
    <dbReference type="NCBI Taxonomy" id="1314781"/>
    <lineage>
        <taxon>Eukaryota</taxon>
        <taxon>Fungi</taxon>
        <taxon>Dikarya</taxon>
        <taxon>Basidiomycota</taxon>
        <taxon>Agaricomycotina</taxon>
        <taxon>Agaricomycetes</taxon>
        <taxon>Auriculariales</taxon>
        <taxon>Exidiaceae</taxon>
        <taxon>Exidia</taxon>
    </lineage>
</organism>
<dbReference type="SUPFAM" id="SSF81383">
    <property type="entry name" value="F-box domain"/>
    <property type="match status" value="1"/>
</dbReference>
<proteinExistence type="predicted"/>
<dbReference type="Gene3D" id="1.20.1280.50">
    <property type="match status" value="1"/>
</dbReference>
<dbReference type="PROSITE" id="PS50181">
    <property type="entry name" value="FBOX"/>
    <property type="match status" value="1"/>
</dbReference>
<name>A0A165KQT0_EXIGL</name>
<dbReference type="SUPFAM" id="SSF52047">
    <property type="entry name" value="RNI-like"/>
    <property type="match status" value="1"/>
</dbReference>
<reference evidence="2 3" key="1">
    <citation type="journal article" date="2016" name="Mol. Biol. Evol.">
        <title>Comparative Genomics of Early-Diverging Mushroom-Forming Fungi Provides Insights into the Origins of Lignocellulose Decay Capabilities.</title>
        <authorList>
            <person name="Nagy L.G."/>
            <person name="Riley R."/>
            <person name="Tritt A."/>
            <person name="Adam C."/>
            <person name="Daum C."/>
            <person name="Floudas D."/>
            <person name="Sun H."/>
            <person name="Yadav J.S."/>
            <person name="Pangilinan J."/>
            <person name="Larsson K.H."/>
            <person name="Matsuura K."/>
            <person name="Barry K."/>
            <person name="Labutti K."/>
            <person name="Kuo R."/>
            <person name="Ohm R.A."/>
            <person name="Bhattacharya S.S."/>
            <person name="Shirouzu T."/>
            <person name="Yoshinaga Y."/>
            <person name="Martin F.M."/>
            <person name="Grigoriev I.V."/>
            <person name="Hibbett D.S."/>
        </authorList>
    </citation>
    <scope>NUCLEOTIDE SEQUENCE [LARGE SCALE GENOMIC DNA]</scope>
    <source>
        <strain evidence="2 3">HHB12029</strain>
    </source>
</reference>
<dbReference type="AlphaFoldDB" id="A0A165KQT0"/>
<dbReference type="EMBL" id="KV425939">
    <property type="protein sequence ID" value="KZV96706.1"/>
    <property type="molecule type" value="Genomic_DNA"/>
</dbReference>
<evidence type="ECO:0000313" key="2">
    <source>
        <dbReference type="EMBL" id="KZV96706.1"/>
    </source>
</evidence>
<evidence type="ECO:0000313" key="3">
    <source>
        <dbReference type="Proteomes" id="UP000077266"/>
    </source>
</evidence>
<dbReference type="InParanoid" id="A0A165KQT0"/>
<sequence length="559" mass="62818">MSSYRLPDNLHDELAQHVRSVFSDAREILTEHGTKAFSATDSLRLDSAVRACVDGALLELHQLENDQLENDAGVLVEQRHQQNLERMRRVGFPNEIWLRIWEILSMDSLLSVSHTCRPWRSLALRSSVLWATLDVVIDKRSENCHCGTRRAFDEQLSCRSCGVDIPYGRNNITLMRNLLPRSNAHPLSLSLAIRDVSPQMLELIVQLIRPHAERIAQLRLESFDVAPGKLLSSFDALPILRSLSGGRPVLLSRNIQLPKLQEIKVYSSMYAENYNAIGGLPSFPSVTTLDFAAFEVADFASTLTALPNLDTLCLGRFDRFVPLGNALCDQVRVLAARIRHVRMREVDEDRQHLIELFYNPGRLEFTIDYASHYSDEVYGFSTFAALGEGIELRIGFQRRSYQWGPVSVADVTLEGVDSHGRHRRIRYSTKSSAPSIWDHLKLQFLSSLYIDAVAMPYIWSTDSELELPALRKLTVHIPNEPAPDFILCAPSAILPRCPSLRTLRLTSTSRVSLSAEDVASFIRALHVDGHALDELVQDGIFLQGDLTDLTALVREGVSG</sequence>